<dbReference type="RefSeq" id="XP_005280294.1">
    <property type="nucleotide sequence ID" value="XM_005280237.5"/>
</dbReference>
<dbReference type="InterPro" id="IPR000198">
    <property type="entry name" value="RhoGAP_dom"/>
</dbReference>
<dbReference type="GO" id="GO:0005737">
    <property type="term" value="C:cytoplasm"/>
    <property type="evidence" value="ECO:0007669"/>
    <property type="project" value="UniProtKB-SubCell"/>
</dbReference>
<dbReference type="InterPro" id="IPR057323">
    <property type="entry name" value="RHG40/28/18_ubiquitin"/>
</dbReference>
<comment type="subcellular location">
    <subcellularLocation>
        <location evidence="1">Cytoplasm</location>
    </subcellularLocation>
</comment>
<gene>
    <name evidence="11" type="primary">ARHGAP18</name>
</gene>
<evidence type="ECO:0000256" key="5">
    <source>
        <dbReference type="ARBA" id="ARBA00054723"/>
    </source>
</evidence>
<dbReference type="PANTHER" id="PTHR14963:SF6">
    <property type="entry name" value="RHO GTPASE-ACTIVATING PROTEIN 18"/>
    <property type="match status" value="1"/>
</dbReference>
<accession>A0A8C3HYZ3</accession>
<sequence length="645" mass="73396">MVTVVTKLVHYLHLSRRSGQYTMNHDNSKKSTERPQMDRSSSQDSLDELSMDDYWKELENIHETSKNNHRDQEVVVVKEPDEGELEEEWLKEAGLSNLFGESTGDSLDSMVFLSTLTRTQTAAVQKRVETVSQTLRKKNKPYQVPDVRDIFRQQSDSKEKVSGESEPSSVTARENKNEAQDEVKDDPEFNLGISEKTTLPEDVPVSETDINLEISFAEQAANLKDSSIGKMCKGKEDDTLLPNFRLPKDKTGTTKIGDLAPQDMKKVYSLALIELTALYDLLGTEFKQQKAIKIKMKDSGLFGVPLSVLLEQDQKKVPGTRIPLIFHKLISQIEEARLDTEGLLRIPGVAARVKSLCQELEAKFYEGTFNWESVKQHDAASLLKLFIRELPQPLLTVEYLKAFQDVQNLPTKKHQLQALNLLVLLLPEANRDTLKILLEFLQRVIDHRDKNKMTLNNVAMVMAPNLFTFHGLGSKTIEQSEFVMAAGTANVMRFMIKYQKLLWTIPKFIVNQVRKQNTASQKKEKKDKAMKKLLKKMAYDKEKHEKQDKSPNDADVPQGVIRVQAPHLSKVSMAIQLTEELKASDIVARFLSQKSGVVQALKKEEVFLYEIGGNIGERCLDDDTYMKDLYQLNPNAEWVIKCKHS</sequence>
<dbReference type="Proteomes" id="UP000694380">
    <property type="component" value="Chromosome 3"/>
</dbReference>
<feature type="region of interest" description="Disordered" evidence="9">
    <location>
        <begin position="151"/>
        <end position="190"/>
    </location>
</feature>
<evidence type="ECO:0000256" key="9">
    <source>
        <dbReference type="SAM" id="MobiDB-lite"/>
    </source>
</evidence>
<dbReference type="SMART" id="SM00324">
    <property type="entry name" value="RhoGAP"/>
    <property type="match status" value="1"/>
</dbReference>
<evidence type="ECO:0000256" key="2">
    <source>
        <dbReference type="ARBA" id="ARBA00022468"/>
    </source>
</evidence>
<protein>
    <recommendedName>
        <fullName evidence="7">Rho GTPase-activating protein 18</fullName>
    </recommendedName>
    <alternativeName>
        <fullName evidence="8">Rho-type GTPase-activating protein 18</fullName>
    </alternativeName>
</protein>
<evidence type="ECO:0000256" key="8">
    <source>
        <dbReference type="ARBA" id="ARBA00083390"/>
    </source>
</evidence>
<dbReference type="GeneID" id="101944671"/>
<dbReference type="PANTHER" id="PTHR14963">
    <property type="entry name" value="RHO GTPASE ACTIVATING PROTEIN 18,19-RELATED"/>
    <property type="match status" value="1"/>
</dbReference>
<feature type="compositionally biased region" description="Basic and acidic residues" evidence="9">
    <location>
        <begin position="151"/>
        <end position="163"/>
    </location>
</feature>
<dbReference type="Pfam" id="PF00620">
    <property type="entry name" value="RhoGAP"/>
    <property type="match status" value="1"/>
</dbReference>
<dbReference type="PROSITE" id="PS50238">
    <property type="entry name" value="RHOGAP"/>
    <property type="match status" value="1"/>
</dbReference>
<dbReference type="Pfam" id="PF25442">
    <property type="entry name" value="Ubiquitin_RHG40_C"/>
    <property type="match status" value="1"/>
</dbReference>
<dbReference type="SUPFAM" id="SSF48350">
    <property type="entry name" value="GTPase activation domain, GAP"/>
    <property type="match status" value="1"/>
</dbReference>
<reference evidence="11" key="2">
    <citation type="submission" date="2025-08" db="UniProtKB">
        <authorList>
            <consortium name="Ensembl"/>
        </authorList>
    </citation>
    <scope>IDENTIFICATION</scope>
</reference>
<feature type="compositionally biased region" description="Basic and acidic residues" evidence="9">
    <location>
        <begin position="173"/>
        <end position="182"/>
    </location>
</feature>
<feature type="region of interest" description="Disordered" evidence="9">
    <location>
        <begin position="19"/>
        <end position="49"/>
    </location>
</feature>
<evidence type="ECO:0000313" key="12">
    <source>
        <dbReference type="Proteomes" id="UP000694380"/>
    </source>
</evidence>
<evidence type="ECO:0000256" key="3">
    <source>
        <dbReference type="ARBA" id="ARBA00022490"/>
    </source>
</evidence>
<proteinExistence type="predicted"/>
<comment type="function">
    <text evidence="5">Rho GTPase activating protein that suppresses F-actin polymerization by inhibiting Rho. Rho GTPase activating proteins act by converting Rho-type GTPases to an inactive GDP-bound state. Plays a key role in tissue tension and 3D tissue shape by regulating cortical actomyosin network formation. Acts downstream of YAP1 and inhibits actin polymerization, which in turn reduces nuclear localization of YAP1. Regulates cell shape, spreading, and migration.</text>
</comment>
<keyword evidence="3" id="KW-0963">Cytoplasm</keyword>
<dbReference type="OMA" id="QHNMESQ"/>
<keyword evidence="2" id="KW-0343">GTPase activation</keyword>
<reference evidence="11" key="1">
    <citation type="journal article" date="2015" name="Genome Biol. Evol.">
        <title>Physical Mapping and Refinement of the Painted Turtle Genome (Chrysemys picta) Inform Amniote Genome Evolution and Challenge Turtle-Bird Chromosomal Conservation.</title>
        <authorList>
            <person name="Badenhorst D."/>
            <person name="Hillier L.W."/>
            <person name="Literman R."/>
            <person name="Montiel E.E."/>
            <person name="Radhakrishnan S."/>
            <person name="Shen Y."/>
            <person name="Minx P."/>
            <person name="Janes D.E."/>
            <person name="Warren W.C."/>
            <person name="Edwards S.V."/>
            <person name="Valenzuela N."/>
        </authorList>
    </citation>
    <scope>NUCLEOTIDE SEQUENCE [LARGE SCALE GENOMIC DNA]</scope>
</reference>
<name>A0A8C3HYZ3_CHRPI</name>
<dbReference type="GO" id="GO:0007165">
    <property type="term" value="P:signal transduction"/>
    <property type="evidence" value="ECO:0007669"/>
    <property type="project" value="InterPro"/>
</dbReference>
<keyword evidence="12" id="KW-1185">Reference proteome</keyword>
<feature type="domain" description="Rho-GAP" evidence="10">
    <location>
        <begin position="304"/>
        <end position="503"/>
    </location>
</feature>
<dbReference type="InterPro" id="IPR008936">
    <property type="entry name" value="Rho_GTPase_activation_prot"/>
</dbReference>
<comment type="subunit">
    <text evidence="6">Interacts with MPHOSPH6.</text>
</comment>
<dbReference type="GeneTree" id="ENSGT00940000157142"/>
<feature type="compositionally biased region" description="Basic and acidic residues" evidence="9">
    <location>
        <begin position="26"/>
        <end position="37"/>
    </location>
</feature>
<dbReference type="GO" id="GO:0051056">
    <property type="term" value="P:regulation of small GTPase mediated signal transduction"/>
    <property type="evidence" value="ECO:0007669"/>
    <property type="project" value="TreeGrafter"/>
</dbReference>
<dbReference type="Ensembl" id="ENSCPBT00000030372.1">
    <property type="protein sequence ID" value="ENSCPBP00000025795.1"/>
    <property type="gene ID" value="ENSCPBG00000018305.1"/>
</dbReference>
<dbReference type="KEGG" id="cpic:101944671"/>
<evidence type="ECO:0000256" key="1">
    <source>
        <dbReference type="ARBA" id="ARBA00004496"/>
    </source>
</evidence>
<dbReference type="GO" id="GO:0005096">
    <property type="term" value="F:GTPase activator activity"/>
    <property type="evidence" value="ECO:0007669"/>
    <property type="project" value="UniProtKB-KW"/>
</dbReference>
<reference evidence="11" key="3">
    <citation type="submission" date="2025-09" db="UniProtKB">
        <authorList>
            <consortium name="Ensembl"/>
        </authorList>
    </citation>
    <scope>IDENTIFICATION</scope>
</reference>
<keyword evidence="4" id="KW-0597">Phosphoprotein</keyword>
<dbReference type="OrthoDB" id="27680at2759"/>
<evidence type="ECO:0000256" key="6">
    <source>
        <dbReference type="ARBA" id="ARBA00066183"/>
    </source>
</evidence>
<evidence type="ECO:0000313" key="11">
    <source>
        <dbReference type="Ensembl" id="ENSCPBP00000025795.1"/>
    </source>
</evidence>
<dbReference type="GO" id="GO:0030833">
    <property type="term" value="P:regulation of actin filament polymerization"/>
    <property type="evidence" value="ECO:0007669"/>
    <property type="project" value="TreeGrafter"/>
</dbReference>
<evidence type="ECO:0000256" key="7">
    <source>
        <dbReference type="ARBA" id="ARBA00070234"/>
    </source>
</evidence>
<dbReference type="Gene3D" id="1.10.555.10">
    <property type="entry name" value="Rho GTPase activation protein"/>
    <property type="match status" value="1"/>
</dbReference>
<evidence type="ECO:0000256" key="4">
    <source>
        <dbReference type="ARBA" id="ARBA00022553"/>
    </source>
</evidence>
<evidence type="ECO:0000259" key="10">
    <source>
        <dbReference type="PROSITE" id="PS50238"/>
    </source>
</evidence>
<dbReference type="CDD" id="cd04391">
    <property type="entry name" value="RhoGAP_ARHGAP18"/>
    <property type="match status" value="1"/>
</dbReference>
<dbReference type="CTD" id="93663"/>
<organism evidence="11 12">
    <name type="scientific">Chrysemys picta bellii</name>
    <name type="common">Western painted turtle</name>
    <name type="synonym">Emys bellii</name>
    <dbReference type="NCBI Taxonomy" id="8478"/>
    <lineage>
        <taxon>Eukaryota</taxon>
        <taxon>Metazoa</taxon>
        <taxon>Chordata</taxon>
        <taxon>Craniata</taxon>
        <taxon>Vertebrata</taxon>
        <taxon>Euteleostomi</taxon>
        <taxon>Archelosauria</taxon>
        <taxon>Testudinata</taxon>
        <taxon>Testudines</taxon>
        <taxon>Cryptodira</taxon>
        <taxon>Durocryptodira</taxon>
        <taxon>Testudinoidea</taxon>
        <taxon>Emydidae</taxon>
        <taxon>Chrysemys</taxon>
    </lineage>
</organism>
<dbReference type="AlphaFoldDB" id="A0A8C3HYZ3"/>
<dbReference type="FunFam" id="1.10.555.10:FF:000028">
    <property type="entry name" value="rho GTPase-activating protein 18 isoform X1"/>
    <property type="match status" value="1"/>
</dbReference>